<proteinExistence type="predicted"/>
<gene>
    <name evidence="1" type="ORF">OPR82_03445</name>
</gene>
<comment type="caution">
    <text evidence="1">The sequence shown here is derived from an EMBL/GenBank/DDBJ whole genome shotgun (WGS) entry which is preliminary data.</text>
</comment>
<name>A0ABT3QJR7_9HYPH</name>
<keyword evidence="1" id="KW-0808">Transferase</keyword>
<keyword evidence="2" id="KW-1185">Reference proteome</keyword>
<protein>
    <submittedName>
        <fullName evidence="1">Glycosyl transferase</fullName>
    </submittedName>
</protein>
<dbReference type="EMBL" id="JAPHAV010000001">
    <property type="protein sequence ID" value="MCX2695829.1"/>
    <property type="molecule type" value="Genomic_DNA"/>
</dbReference>
<accession>A0ABT3QJR7</accession>
<dbReference type="Proteomes" id="UP001301216">
    <property type="component" value="Unassembled WGS sequence"/>
</dbReference>
<reference evidence="1 2" key="1">
    <citation type="submission" date="2022-11" db="EMBL/GenBank/DDBJ databases">
        <title>Brucella sp. YY2X, whole genome shotgun sequencing project.</title>
        <authorList>
            <person name="Yang Y."/>
        </authorList>
    </citation>
    <scope>NUCLEOTIDE SEQUENCE [LARGE SCALE GENOMIC DNA]</scope>
    <source>
        <strain evidence="1 2">YY2X</strain>
    </source>
</reference>
<evidence type="ECO:0000313" key="2">
    <source>
        <dbReference type="Proteomes" id="UP001301216"/>
    </source>
</evidence>
<organism evidence="1 2">
    <name type="scientific">Ochrobactrum chromiisoli</name>
    <dbReference type="NCBI Taxonomy" id="2993941"/>
    <lineage>
        <taxon>Bacteria</taxon>
        <taxon>Pseudomonadati</taxon>
        <taxon>Pseudomonadota</taxon>
        <taxon>Alphaproteobacteria</taxon>
        <taxon>Hyphomicrobiales</taxon>
        <taxon>Brucellaceae</taxon>
        <taxon>Brucella/Ochrobactrum group</taxon>
        <taxon>Ochrobactrum</taxon>
    </lineage>
</organism>
<dbReference type="GO" id="GO:0016740">
    <property type="term" value="F:transferase activity"/>
    <property type="evidence" value="ECO:0007669"/>
    <property type="project" value="UniProtKB-KW"/>
</dbReference>
<sequence>MSALVSAVVEGLLRRVVVADSGSSDATRLVAEGAGCSLYDAKDLPKAFDDLRTQWLLVLKPGAILQDGWEDAVRRHMESGKAPARFSTPHDSGLVGRFLGAKPSLDAGLLAPVLVIRPLIRDGGIPPVVIKQLKPVRLSHPILPPETTKGGA</sequence>
<evidence type="ECO:0000313" key="1">
    <source>
        <dbReference type="EMBL" id="MCX2695829.1"/>
    </source>
</evidence>